<dbReference type="OrthoDB" id="3291462at2"/>
<dbReference type="Proteomes" id="UP000448292">
    <property type="component" value="Unassembled WGS sequence"/>
</dbReference>
<dbReference type="Gene3D" id="2.40.50.180">
    <property type="entry name" value="CheA-289, Domain 4"/>
    <property type="match status" value="1"/>
</dbReference>
<dbReference type="SMART" id="SM00260">
    <property type="entry name" value="CheW"/>
    <property type="match status" value="1"/>
</dbReference>
<dbReference type="GO" id="GO:0005829">
    <property type="term" value="C:cytosol"/>
    <property type="evidence" value="ECO:0007669"/>
    <property type="project" value="TreeGrafter"/>
</dbReference>
<dbReference type="PROSITE" id="PS50851">
    <property type="entry name" value="CHEW"/>
    <property type="match status" value="1"/>
</dbReference>
<dbReference type="InterPro" id="IPR039315">
    <property type="entry name" value="CheW"/>
</dbReference>
<proteinExistence type="predicted"/>
<gene>
    <name evidence="2" type="ORF">DPQ33_03095</name>
</gene>
<dbReference type="InterPro" id="IPR002545">
    <property type="entry name" value="CheW-lke_dom"/>
</dbReference>
<accession>A0A7M3MJ60</accession>
<comment type="caution">
    <text evidence="2">The sequence shown here is derived from an EMBL/GenBank/DDBJ whole genome shotgun (WGS) entry which is preliminary data.</text>
</comment>
<evidence type="ECO:0000313" key="2">
    <source>
        <dbReference type="EMBL" id="TVM19361.1"/>
    </source>
</evidence>
<dbReference type="EMBL" id="QMIE01000002">
    <property type="protein sequence ID" value="TVM19361.1"/>
    <property type="molecule type" value="Genomic_DNA"/>
</dbReference>
<dbReference type="Pfam" id="PF01584">
    <property type="entry name" value="CheW"/>
    <property type="match status" value="1"/>
</dbReference>
<reference evidence="2 3" key="1">
    <citation type="submission" date="2018-06" db="EMBL/GenBank/DDBJ databases">
        <title>Complete genome of Desulfovibrio indonesiensis P37SLT.</title>
        <authorList>
            <person name="Crispim J.S."/>
            <person name="Vidigal P.M.P."/>
            <person name="Silva L.C.F."/>
            <person name="Laguardia C.N."/>
            <person name="Araujo L.C."/>
            <person name="Dias R.S."/>
            <person name="Sousa M.P."/>
            <person name="Paula S.O."/>
            <person name="Silva C."/>
        </authorList>
    </citation>
    <scope>NUCLEOTIDE SEQUENCE [LARGE SCALE GENOMIC DNA]</scope>
    <source>
        <strain evidence="2 3">P37SLT</strain>
    </source>
</reference>
<keyword evidence="3" id="KW-1185">Reference proteome</keyword>
<name>A0A7M3MJ60_9BACT</name>
<dbReference type="SUPFAM" id="SSF50341">
    <property type="entry name" value="CheW-like"/>
    <property type="match status" value="1"/>
</dbReference>
<dbReference type="RefSeq" id="WP_144301717.1">
    <property type="nucleotide sequence ID" value="NZ_QMIE01000002.1"/>
</dbReference>
<feature type="domain" description="CheW-like" evidence="1">
    <location>
        <begin position="2"/>
        <end position="150"/>
    </location>
</feature>
<dbReference type="GO" id="GO:0007165">
    <property type="term" value="P:signal transduction"/>
    <property type="evidence" value="ECO:0007669"/>
    <property type="project" value="InterPro"/>
</dbReference>
<evidence type="ECO:0000259" key="1">
    <source>
        <dbReference type="PROSITE" id="PS50851"/>
    </source>
</evidence>
<dbReference type="Gene3D" id="2.30.30.40">
    <property type="entry name" value="SH3 Domains"/>
    <property type="match status" value="1"/>
</dbReference>
<protein>
    <recommendedName>
        <fullName evidence="1">CheW-like domain-containing protein</fullName>
    </recommendedName>
</protein>
<dbReference type="InterPro" id="IPR036061">
    <property type="entry name" value="CheW-like_dom_sf"/>
</dbReference>
<organism evidence="2 3">
    <name type="scientific">Oceanidesulfovibrio indonesiensis</name>
    <dbReference type="NCBI Taxonomy" id="54767"/>
    <lineage>
        <taxon>Bacteria</taxon>
        <taxon>Pseudomonadati</taxon>
        <taxon>Thermodesulfobacteriota</taxon>
        <taxon>Desulfovibrionia</taxon>
        <taxon>Desulfovibrionales</taxon>
        <taxon>Desulfovibrionaceae</taxon>
        <taxon>Oceanidesulfovibrio</taxon>
    </lineage>
</organism>
<evidence type="ECO:0000313" key="3">
    <source>
        <dbReference type="Proteomes" id="UP000448292"/>
    </source>
</evidence>
<dbReference type="AlphaFoldDB" id="A0A7M3MJ60"/>
<dbReference type="GO" id="GO:0006935">
    <property type="term" value="P:chemotaxis"/>
    <property type="evidence" value="ECO:0007669"/>
    <property type="project" value="InterPro"/>
</dbReference>
<sequence>MNNAYLSMALGELTIALPLGHVHKVARMVAVTPVGEEGPRGMLGVVNLGGRVVPVFDPRVRFGLESRELDQGDHIVFAWARNRLVGLWVDEAGEVFRSASGQAAHGADRTAVTPGESVWKDLRGIAGVASLNEGLAVIRDLDAFLSEEDERQLNAALERLDAEDFGREAEKEDAR</sequence>
<dbReference type="PANTHER" id="PTHR22617">
    <property type="entry name" value="CHEMOTAXIS SENSOR HISTIDINE KINASE-RELATED"/>
    <property type="match status" value="1"/>
</dbReference>
<dbReference type="PANTHER" id="PTHR22617:SF23">
    <property type="entry name" value="CHEMOTAXIS PROTEIN CHEW"/>
    <property type="match status" value="1"/>
</dbReference>